<dbReference type="SMART" id="SM00448">
    <property type="entry name" value="REC"/>
    <property type="match status" value="1"/>
</dbReference>
<dbReference type="EMBL" id="JAGTUF010000019">
    <property type="protein sequence ID" value="MBR9973219.1"/>
    <property type="molecule type" value="Genomic_DNA"/>
</dbReference>
<proteinExistence type="predicted"/>
<dbReference type="InterPro" id="IPR001789">
    <property type="entry name" value="Sig_transdc_resp-reg_receiver"/>
</dbReference>
<dbReference type="SMART" id="SM00471">
    <property type="entry name" value="HDc"/>
    <property type="match status" value="1"/>
</dbReference>
<dbReference type="RefSeq" id="WP_211550745.1">
    <property type="nucleotide sequence ID" value="NZ_JAGTUF010000019.1"/>
</dbReference>
<comment type="caution">
    <text evidence="4">The sequence shown here is derived from an EMBL/GenBank/DDBJ whole genome shotgun (WGS) entry which is preliminary data.</text>
</comment>
<feature type="domain" description="HD-GYP" evidence="3">
    <location>
        <begin position="127"/>
        <end position="324"/>
    </location>
</feature>
<evidence type="ECO:0000259" key="2">
    <source>
        <dbReference type="PROSITE" id="PS50110"/>
    </source>
</evidence>
<feature type="domain" description="Response regulatory" evidence="2">
    <location>
        <begin position="4"/>
        <end position="119"/>
    </location>
</feature>
<dbReference type="Pfam" id="PF00072">
    <property type="entry name" value="Response_reg"/>
    <property type="match status" value="1"/>
</dbReference>
<keyword evidence="1" id="KW-0597">Phosphoprotein</keyword>
<dbReference type="SUPFAM" id="SSF52172">
    <property type="entry name" value="CheY-like"/>
    <property type="match status" value="1"/>
</dbReference>
<dbReference type="PANTHER" id="PTHR45228">
    <property type="entry name" value="CYCLIC DI-GMP PHOSPHODIESTERASE TM_0186-RELATED"/>
    <property type="match status" value="1"/>
</dbReference>
<evidence type="ECO:0000259" key="3">
    <source>
        <dbReference type="PROSITE" id="PS51832"/>
    </source>
</evidence>
<dbReference type="InterPro" id="IPR037522">
    <property type="entry name" value="HD_GYP_dom"/>
</dbReference>
<keyword evidence="5" id="KW-1185">Reference proteome</keyword>
<accession>A0ABS5IFV8</accession>
<dbReference type="Pfam" id="PF13487">
    <property type="entry name" value="HD_5"/>
    <property type="match status" value="1"/>
</dbReference>
<dbReference type="Gene3D" id="1.10.3210.10">
    <property type="entry name" value="Hypothetical protein af1432"/>
    <property type="match status" value="1"/>
</dbReference>
<evidence type="ECO:0000313" key="4">
    <source>
        <dbReference type="EMBL" id="MBR9973219.1"/>
    </source>
</evidence>
<evidence type="ECO:0000256" key="1">
    <source>
        <dbReference type="PROSITE-ProRule" id="PRU00169"/>
    </source>
</evidence>
<organism evidence="4 5">
    <name type="scientific">Magnetospirillum sulfuroxidans</name>
    <dbReference type="NCBI Taxonomy" id="611300"/>
    <lineage>
        <taxon>Bacteria</taxon>
        <taxon>Pseudomonadati</taxon>
        <taxon>Pseudomonadota</taxon>
        <taxon>Alphaproteobacteria</taxon>
        <taxon>Rhodospirillales</taxon>
        <taxon>Rhodospirillaceae</taxon>
        <taxon>Magnetospirillum</taxon>
    </lineage>
</organism>
<dbReference type="CDD" id="cd00077">
    <property type="entry name" value="HDc"/>
    <property type="match status" value="1"/>
</dbReference>
<dbReference type="PROSITE" id="PS51832">
    <property type="entry name" value="HD_GYP"/>
    <property type="match status" value="1"/>
</dbReference>
<reference evidence="4 5" key="1">
    <citation type="submission" date="2021-04" db="EMBL/GenBank/DDBJ databases">
        <title>Magnetospirillum sulfuroxidans sp. nov., a facultative chemolithoautotrophic sulfur-oxidizing alphaproteobacterium isolated from freshwater sediment and proposals for Paramagetospirillum gen. nov., and Magnetospirillaceae fam. nov.</title>
        <authorList>
            <person name="Koziaeva V."/>
            <person name="Geelhoed J.S."/>
            <person name="Sorokin D.Y."/>
            <person name="Grouzdev D.S."/>
        </authorList>
    </citation>
    <scope>NUCLEOTIDE SEQUENCE [LARGE SCALE GENOMIC DNA]</scope>
    <source>
        <strain evidence="4 5">J10</strain>
    </source>
</reference>
<name>A0ABS5IFV8_9PROT</name>
<sequence length="328" mass="36493">MTKKILAVDDVPNNLQILRQILRDHYQLIFAANGEKALEAAAKHHPDLILLDVMMPNMGGYEVCRKLKENPTTRDIPVIFVTAMSEMEDEAQGFDAGAVDYILKPVSAPILLRRIQTHLSLVRAQELEASHRQAIFMLGKAGHYNDNDTGLHIWRMAAYARALAVAAGWPEHMAERLELAAPMHDTGKIGIPDSILKAPRALTAEEWAIMKRHTEIGHGIMSQSESPIFVMAAEIALCHHEKWDGSGYPAGRVGAAIPESARIVAVADVFDALTTKRPYKEAWSVKDSMAEIRKNTGSHFEPRLSALFDEILPEILLIKDEWNAKEAE</sequence>
<dbReference type="InterPro" id="IPR003607">
    <property type="entry name" value="HD/PDEase_dom"/>
</dbReference>
<feature type="modified residue" description="4-aspartylphosphate" evidence="1">
    <location>
        <position position="52"/>
    </location>
</feature>
<evidence type="ECO:0000313" key="5">
    <source>
        <dbReference type="Proteomes" id="UP000680714"/>
    </source>
</evidence>
<dbReference type="Gene3D" id="3.40.50.2300">
    <property type="match status" value="1"/>
</dbReference>
<dbReference type="InterPro" id="IPR052020">
    <property type="entry name" value="Cyclic_di-GMP/3'3'-cGAMP_PDE"/>
</dbReference>
<dbReference type="SUPFAM" id="SSF109604">
    <property type="entry name" value="HD-domain/PDEase-like"/>
    <property type="match status" value="1"/>
</dbReference>
<dbReference type="PANTHER" id="PTHR45228:SF5">
    <property type="entry name" value="CYCLIC DI-GMP PHOSPHODIESTERASE VC_1348-RELATED"/>
    <property type="match status" value="1"/>
</dbReference>
<protein>
    <submittedName>
        <fullName evidence="4">Response regulator</fullName>
    </submittedName>
</protein>
<dbReference type="PROSITE" id="PS50110">
    <property type="entry name" value="RESPONSE_REGULATORY"/>
    <property type="match status" value="1"/>
</dbReference>
<dbReference type="CDD" id="cd19920">
    <property type="entry name" value="REC_PA4781-like"/>
    <property type="match status" value="1"/>
</dbReference>
<gene>
    <name evidence="4" type="ORF">KEC16_15960</name>
</gene>
<dbReference type="Proteomes" id="UP000680714">
    <property type="component" value="Unassembled WGS sequence"/>
</dbReference>
<dbReference type="InterPro" id="IPR011006">
    <property type="entry name" value="CheY-like_superfamily"/>
</dbReference>